<dbReference type="InParanoid" id="K1R0C4"/>
<reference evidence="1" key="1">
    <citation type="journal article" date="2012" name="Nature">
        <title>The oyster genome reveals stress adaptation and complexity of shell formation.</title>
        <authorList>
            <person name="Zhang G."/>
            <person name="Fang X."/>
            <person name="Guo X."/>
            <person name="Li L."/>
            <person name="Luo R."/>
            <person name="Xu F."/>
            <person name="Yang P."/>
            <person name="Zhang L."/>
            <person name="Wang X."/>
            <person name="Qi H."/>
            <person name="Xiong Z."/>
            <person name="Que H."/>
            <person name="Xie Y."/>
            <person name="Holland P.W."/>
            <person name="Paps J."/>
            <person name="Zhu Y."/>
            <person name="Wu F."/>
            <person name="Chen Y."/>
            <person name="Wang J."/>
            <person name="Peng C."/>
            <person name="Meng J."/>
            <person name="Yang L."/>
            <person name="Liu J."/>
            <person name="Wen B."/>
            <person name="Zhang N."/>
            <person name="Huang Z."/>
            <person name="Zhu Q."/>
            <person name="Feng Y."/>
            <person name="Mount A."/>
            <person name="Hedgecock D."/>
            <person name="Xu Z."/>
            <person name="Liu Y."/>
            <person name="Domazet-Loso T."/>
            <person name="Du Y."/>
            <person name="Sun X."/>
            <person name="Zhang S."/>
            <person name="Liu B."/>
            <person name="Cheng P."/>
            <person name="Jiang X."/>
            <person name="Li J."/>
            <person name="Fan D."/>
            <person name="Wang W."/>
            <person name="Fu W."/>
            <person name="Wang T."/>
            <person name="Wang B."/>
            <person name="Zhang J."/>
            <person name="Peng Z."/>
            <person name="Li Y."/>
            <person name="Li N."/>
            <person name="Wang J."/>
            <person name="Chen M."/>
            <person name="He Y."/>
            <person name="Tan F."/>
            <person name="Song X."/>
            <person name="Zheng Q."/>
            <person name="Huang R."/>
            <person name="Yang H."/>
            <person name="Du X."/>
            <person name="Chen L."/>
            <person name="Yang M."/>
            <person name="Gaffney P.M."/>
            <person name="Wang S."/>
            <person name="Luo L."/>
            <person name="She Z."/>
            <person name="Ming Y."/>
            <person name="Huang W."/>
            <person name="Zhang S."/>
            <person name="Huang B."/>
            <person name="Zhang Y."/>
            <person name="Qu T."/>
            <person name="Ni P."/>
            <person name="Miao G."/>
            <person name="Wang J."/>
            <person name="Wang Q."/>
            <person name="Steinberg C.E."/>
            <person name="Wang H."/>
            <person name="Li N."/>
            <person name="Qian L."/>
            <person name="Zhang G."/>
            <person name="Li Y."/>
            <person name="Yang H."/>
            <person name="Liu X."/>
            <person name="Wang J."/>
            <person name="Yin Y."/>
            <person name="Wang J."/>
        </authorList>
    </citation>
    <scope>NUCLEOTIDE SEQUENCE [LARGE SCALE GENOMIC DNA]</scope>
    <source>
        <strain evidence="1">05x7-T-G4-1.051#20</strain>
    </source>
</reference>
<accession>K1R0C4</accession>
<gene>
    <name evidence="1" type="ORF">CGI_10027097</name>
</gene>
<proteinExistence type="predicted"/>
<name>K1R0C4_MAGGI</name>
<protein>
    <submittedName>
        <fullName evidence="1">Uncharacterized protein</fullName>
    </submittedName>
</protein>
<organism evidence="1">
    <name type="scientific">Magallana gigas</name>
    <name type="common">Pacific oyster</name>
    <name type="synonym">Crassostrea gigas</name>
    <dbReference type="NCBI Taxonomy" id="29159"/>
    <lineage>
        <taxon>Eukaryota</taxon>
        <taxon>Metazoa</taxon>
        <taxon>Spiralia</taxon>
        <taxon>Lophotrochozoa</taxon>
        <taxon>Mollusca</taxon>
        <taxon>Bivalvia</taxon>
        <taxon>Autobranchia</taxon>
        <taxon>Pteriomorphia</taxon>
        <taxon>Ostreida</taxon>
        <taxon>Ostreoidea</taxon>
        <taxon>Ostreidae</taxon>
        <taxon>Magallana</taxon>
    </lineage>
</organism>
<dbReference type="HOGENOM" id="CLU_2335649_0_0_1"/>
<dbReference type="AlphaFoldDB" id="K1R0C4"/>
<dbReference type="EMBL" id="JH818091">
    <property type="protein sequence ID" value="EKC36904.1"/>
    <property type="molecule type" value="Genomic_DNA"/>
</dbReference>
<sequence>MYLAQCGQHPRQVDIPDKRDLKMVSGYDLLDKLSRRRMYARSNVREKSSLSDHCDQQDIIISLDGVGIEVEGLGSVSEAADPRSALAGTLGAACVFPD</sequence>
<evidence type="ECO:0000313" key="1">
    <source>
        <dbReference type="EMBL" id="EKC36904.1"/>
    </source>
</evidence>